<organism evidence="2 4">
    <name type="scientific">Aquipseudomonas alcaligenes</name>
    <name type="common">Pseudomonas alcaligenes</name>
    <dbReference type="NCBI Taxonomy" id="43263"/>
    <lineage>
        <taxon>Bacteria</taxon>
        <taxon>Pseudomonadati</taxon>
        <taxon>Pseudomonadota</taxon>
        <taxon>Gammaproteobacteria</taxon>
        <taxon>Pseudomonadales</taxon>
        <taxon>Pseudomonadaceae</taxon>
        <taxon>Aquipseudomonas</taxon>
    </lineage>
</organism>
<evidence type="ECO:0000313" key="5">
    <source>
        <dbReference type="Proteomes" id="UP000887228"/>
    </source>
</evidence>
<sequence length="278" mass="30677">MHEGLNEFLALARQNLRTDGNGLYFIIDQTRQPEALTQLYNCGHAFEVEYLLYATEFEHLAESGPIWVSVQGSHELTQLCARLCQERQAGIAIRAQSHQLALTHARRLLKINDGSGGQSLATYYQPALWAALAMTIQGQRDLFGPWSGVASPALVNLQKSQSGWLDWQPPVDSASAITTGPLALANNTEKTYRTLRWLYWIDQEHQAFHSPGQAALPTLIGNLDALTEHGITDERHLLRLAQLSRGPALDSQPAVMAILQASTKAFIKTERLQGLGAS</sequence>
<evidence type="ECO:0000313" key="2">
    <source>
        <dbReference type="EMBL" id="GIZ89544.1"/>
    </source>
</evidence>
<accession>A0AA37CIY2</accession>
<dbReference type="EMBL" id="BPMT01000012">
    <property type="protein sequence ID" value="GIZ93947.1"/>
    <property type="molecule type" value="Genomic_DNA"/>
</dbReference>
<dbReference type="EMBL" id="BPMS01000013">
    <property type="protein sequence ID" value="GIZ89544.1"/>
    <property type="molecule type" value="Genomic_DNA"/>
</dbReference>
<reference evidence="2 5" key="1">
    <citation type="submission" date="2021-07" db="EMBL/GenBank/DDBJ databases">
        <title>Whole genome sequencing of carbapenem-resistant Pseudomonas spp. isolated in Japan.</title>
        <authorList>
            <person name="Suzuki M."/>
            <person name="Maehana S."/>
            <person name="Kitasato H."/>
        </authorList>
    </citation>
    <scope>NUCLEOTIDE SEQUENCE</scope>
    <source>
        <strain evidence="2">KAM435</strain>
        <strain evidence="3 5">KAM436</strain>
    </source>
</reference>
<dbReference type="RefSeq" id="WP_203788968.1">
    <property type="nucleotide sequence ID" value="NZ_AP024354.1"/>
</dbReference>
<name>A0AA37CIY2_AQUAC</name>
<dbReference type="Pfam" id="PF13503">
    <property type="entry name" value="DUF4123"/>
    <property type="match status" value="1"/>
</dbReference>
<evidence type="ECO:0000259" key="1">
    <source>
        <dbReference type="Pfam" id="PF13503"/>
    </source>
</evidence>
<protein>
    <recommendedName>
        <fullName evidence="1">DUF4123 domain-containing protein</fullName>
    </recommendedName>
</protein>
<feature type="domain" description="DUF4123" evidence="1">
    <location>
        <begin position="23"/>
        <end position="135"/>
    </location>
</feature>
<proteinExistence type="predicted"/>
<gene>
    <name evidence="2" type="ORF">KAM435_28710</name>
    <name evidence="3" type="ORF">KAM436_29150</name>
</gene>
<dbReference type="InterPro" id="IPR025391">
    <property type="entry name" value="DUF4123"/>
</dbReference>
<dbReference type="Proteomes" id="UP000887212">
    <property type="component" value="Unassembled WGS sequence"/>
</dbReference>
<dbReference type="AlphaFoldDB" id="A0AA37CIY2"/>
<dbReference type="Proteomes" id="UP000887228">
    <property type="component" value="Unassembled WGS sequence"/>
</dbReference>
<evidence type="ECO:0000313" key="4">
    <source>
        <dbReference type="Proteomes" id="UP000887212"/>
    </source>
</evidence>
<comment type="caution">
    <text evidence="2">The sequence shown here is derived from an EMBL/GenBank/DDBJ whole genome shotgun (WGS) entry which is preliminary data.</text>
</comment>
<evidence type="ECO:0000313" key="3">
    <source>
        <dbReference type="EMBL" id="GIZ93947.1"/>
    </source>
</evidence>